<accession>D2VP00</accession>
<reference evidence="2 3" key="1">
    <citation type="journal article" date="2010" name="Cell">
        <title>The genome of Naegleria gruberi illuminates early eukaryotic versatility.</title>
        <authorList>
            <person name="Fritz-Laylin L.K."/>
            <person name="Prochnik S.E."/>
            <person name="Ginger M.L."/>
            <person name="Dacks J.B."/>
            <person name="Carpenter M.L."/>
            <person name="Field M.C."/>
            <person name="Kuo A."/>
            <person name="Paredez A."/>
            <person name="Chapman J."/>
            <person name="Pham J."/>
            <person name="Shu S."/>
            <person name="Neupane R."/>
            <person name="Cipriano M."/>
            <person name="Mancuso J."/>
            <person name="Tu H."/>
            <person name="Salamov A."/>
            <person name="Lindquist E."/>
            <person name="Shapiro H."/>
            <person name="Lucas S."/>
            <person name="Grigoriev I.V."/>
            <person name="Cande W.Z."/>
            <person name="Fulton C."/>
            <person name="Rokhsar D.S."/>
            <person name="Dawson S.C."/>
        </authorList>
    </citation>
    <scope>NUCLEOTIDE SEQUENCE [LARGE SCALE GENOMIC DNA]</scope>
    <source>
        <strain evidence="2 3">NEG-M</strain>
    </source>
</reference>
<organism evidence="3">
    <name type="scientific">Naegleria gruberi</name>
    <name type="common">Amoeba</name>
    <dbReference type="NCBI Taxonomy" id="5762"/>
    <lineage>
        <taxon>Eukaryota</taxon>
        <taxon>Discoba</taxon>
        <taxon>Heterolobosea</taxon>
        <taxon>Tetramitia</taxon>
        <taxon>Eutetramitia</taxon>
        <taxon>Vahlkampfiidae</taxon>
        <taxon>Naegleria</taxon>
    </lineage>
</organism>
<feature type="domain" description="NmrA-like" evidence="1">
    <location>
        <begin position="11"/>
        <end position="293"/>
    </location>
</feature>
<dbReference type="AlphaFoldDB" id="D2VP00"/>
<dbReference type="OMA" id="ITWARID"/>
<dbReference type="Gene3D" id="3.90.25.10">
    <property type="entry name" value="UDP-galactose 4-epimerase, domain 1"/>
    <property type="match status" value="1"/>
</dbReference>
<protein>
    <submittedName>
        <fullName evidence="2">Predicted protein</fullName>
    </submittedName>
</protein>
<dbReference type="KEGG" id="ngr:NAEGRDRAFT_70679"/>
<dbReference type="InterPro" id="IPR008030">
    <property type="entry name" value="NmrA-like"/>
</dbReference>
<dbReference type="RefSeq" id="XP_002674322.1">
    <property type="nucleotide sequence ID" value="XM_002674276.1"/>
</dbReference>
<dbReference type="eggNOG" id="ENOG502S8P8">
    <property type="taxonomic scope" value="Eukaryota"/>
</dbReference>
<dbReference type="EMBL" id="GG738885">
    <property type="protein sequence ID" value="EFC41578.1"/>
    <property type="molecule type" value="Genomic_DNA"/>
</dbReference>
<dbReference type="PANTHER" id="PTHR43162:SF1">
    <property type="entry name" value="PRESTALK A DIFFERENTIATION PROTEIN A"/>
    <property type="match status" value="1"/>
</dbReference>
<dbReference type="InterPro" id="IPR036291">
    <property type="entry name" value="NAD(P)-bd_dom_sf"/>
</dbReference>
<dbReference type="PANTHER" id="PTHR43162">
    <property type="match status" value="1"/>
</dbReference>
<dbReference type="OrthoDB" id="10254221at2759"/>
<keyword evidence="3" id="KW-1185">Reference proteome</keyword>
<name>D2VP00_NAEGR</name>
<evidence type="ECO:0000259" key="1">
    <source>
        <dbReference type="Pfam" id="PF05368"/>
    </source>
</evidence>
<proteinExistence type="predicted"/>
<evidence type="ECO:0000313" key="3">
    <source>
        <dbReference type="Proteomes" id="UP000006671"/>
    </source>
</evidence>
<dbReference type="InterPro" id="IPR051604">
    <property type="entry name" value="Ergot_Alk_Oxidoreductase"/>
</dbReference>
<dbReference type="Pfam" id="PF05368">
    <property type="entry name" value="NmrA"/>
    <property type="match status" value="1"/>
</dbReference>
<evidence type="ECO:0000313" key="2">
    <source>
        <dbReference type="EMBL" id="EFC41578.1"/>
    </source>
</evidence>
<dbReference type="STRING" id="5762.D2VP00"/>
<dbReference type="Proteomes" id="UP000006671">
    <property type="component" value="Unassembled WGS sequence"/>
</dbReference>
<dbReference type="Gene3D" id="3.40.50.720">
    <property type="entry name" value="NAD(P)-binding Rossmann-like Domain"/>
    <property type="match status" value="1"/>
</dbReference>
<dbReference type="InParanoid" id="D2VP00"/>
<dbReference type="VEuPathDB" id="AmoebaDB:NAEGRDRAFT_70679"/>
<sequence length="321" mass="36178">MSSEITATNSKSSILITGATGTIGKHLLKALSEQKSFGQSVKVLVRNVEKAKQELVNYVNNLDVEYVQGDLNQLELIPSSTFEKIERVFVLTLSAPNQPKVEEQLIDKILQYSKYDLKQVIRLSGLGASTTIESNSLFRYHGDSEVVIGNLLSNKAPNVSYVILRPNLFMQNFLRDDIHSIKNSSQFFKPRNDHGVPYHISHVDVRDIADMAAQILTENPNIHGGQVYNITGPQSLNYDQVAEIISKVIGRQITWARIDEIELANQLGQLPKFLVFGLVRLFQFYKLNGTSANVHADFEIVTGKKPRSLEQFIQENKHHFE</sequence>
<gene>
    <name evidence="2" type="ORF">NAEGRDRAFT_70679</name>
</gene>
<dbReference type="SUPFAM" id="SSF51735">
    <property type="entry name" value="NAD(P)-binding Rossmann-fold domains"/>
    <property type="match status" value="1"/>
</dbReference>
<dbReference type="GeneID" id="8851188"/>